<dbReference type="GO" id="GO:0006508">
    <property type="term" value="P:proteolysis"/>
    <property type="evidence" value="ECO:0007669"/>
    <property type="project" value="InterPro"/>
</dbReference>
<name>A0A4W3JRE0_CALMI</name>
<protein>
    <recommendedName>
        <fullName evidence="2">Peptidase S1 domain-containing protein</fullName>
    </recommendedName>
</protein>
<organism evidence="3 4">
    <name type="scientific">Callorhinchus milii</name>
    <name type="common">Ghost shark</name>
    <dbReference type="NCBI Taxonomy" id="7868"/>
    <lineage>
        <taxon>Eukaryota</taxon>
        <taxon>Metazoa</taxon>
        <taxon>Chordata</taxon>
        <taxon>Craniata</taxon>
        <taxon>Vertebrata</taxon>
        <taxon>Chondrichthyes</taxon>
        <taxon>Holocephali</taxon>
        <taxon>Chimaeriformes</taxon>
        <taxon>Callorhinchidae</taxon>
        <taxon>Callorhinchus</taxon>
    </lineage>
</organism>
<dbReference type="Pfam" id="PF00089">
    <property type="entry name" value="Trypsin"/>
    <property type="match status" value="1"/>
</dbReference>
<proteinExistence type="predicted"/>
<reference evidence="3" key="4">
    <citation type="submission" date="2025-08" db="UniProtKB">
        <authorList>
            <consortium name="Ensembl"/>
        </authorList>
    </citation>
    <scope>IDENTIFICATION</scope>
</reference>
<evidence type="ECO:0000313" key="4">
    <source>
        <dbReference type="Proteomes" id="UP000314986"/>
    </source>
</evidence>
<reference evidence="3" key="5">
    <citation type="submission" date="2025-09" db="UniProtKB">
        <authorList>
            <consortium name="Ensembl"/>
        </authorList>
    </citation>
    <scope>IDENTIFICATION</scope>
</reference>
<evidence type="ECO:0000259" key="2">
    <source>
        <dbReference type="PROSITE" id="PS50240"/>
    </source>
</evidence>
<dbReference type="SUPFAM" id="SSF50494">
    <property type="entry name" value="Trypsin-like serine proteases"/>
    <property type="match status" value="1"/>
</dbReference>
<keyword evidence="4" id="KW-1185">Reference proteome</keyword>
<feature type="domain" description="Peptidase S1" evidence="2">
    <location>
        <begin position="15"/>
        <end position="146"/>
    </location>
</feature>
<dbReference type="Gene3D" id="2.40.10.10">
    <property type="entry name" value="Trypsin-like serine proteases"/>
    <property type="match status" value="2"/>
</dbReference>
<reference evidence="4" key="3">
    <citation type="journal article" date="2014" name="Nature">
        <title>Elephant shark genome provides unique insights into gnathostome evolution.</title>
        <authorList>
            <consortium name="International Elephant Shark Genome Sequencing Consortium"/>
            <person name="Venkatesh B."/>
            <person name="Lee A.P."/>
            <person name="Ravi V."/>
            <person name="Maurya A.K."/>
            <person name="Lian M.M."/>
            <person name="Swann J.B."/>
            <person name="Ohta Y."/>
            <person name="Flajnik M.F."/>
            <person name="Sutoh Y."/>
            <person name="Kasahara M."/>
            <person name="Hoon S."/>
            <person name="Gangu V."/>
            <person name="Roy S.W."/>
            <person name="Irimia M."/>
            <person name="Korzh V."/>
            <person name="Kondrychyn I."/>
            <person name="Lim Z.W."/>
            <person name="Tay B.H."/>
            <person name="Tohari S."/>
            <person name="Kong K.W."/>
            <person name="Ho S."/>
            <person name="Lorente-Galdos B."/>
            <person name="Quilez J."/>
            <person name="Marques-Bonet T."/>
            <person name="Raney B.J."/>
            <person name="Ingham P.W."/>
            <person name="Tay A."/>
            <person name="Hillier L.W."/>
            <person name="Minx P."/>
            <person name="Boehm T."/>
            <person name="Wilson R.K."/>
            <person name="Brenner S."/>
            <person name="Warren W.C."/>
        </authorList>
    </citation>
    <scope>NUCLEOTIDE SEQUENCE [LARGE SCALE GENOMIC DNA]</scope>
</reference>
<dbReference type="Ensembl" id="ENSCMIT00000041248.1">
    <property type="protein sequence ID" value="ENSCMIP00000040673.1"/>
    <property type="gene ID" value="ENSCMIG00000016946.1"/>
</dbReference>
<sequence>QRRSLTLSPGRAALAQAGDRAGLGEFPWQVSLTHSGQHQCGGSLISHVWIVTGARCVSNSVQVGLVDLKGQKVSHEVGKIICHEDYEPLSSRADIALLQLRIPVKFSNSVSAVCFPDNNFLDPQEIQNCWVSGWSLLSEGERERET</sequence>
<dbReference type="InParanoid" id="A0A4W3JRE0"/>
<dbReference type="SMART" id="SM00020">
    <property type="entry name" value="Tryp_SPc"/>
    <property type="match status" value="1"/>
</dbReference>
<dbReference type="PANTHER" id="PTHR24250">
    <property type="entry name" value="CHYMOTRYPSIN-RELATED"/>
    <property type="match status" value="1"/>
</dbReference>
<dbReference type="PANTHER" id="PTHR24250:SF30">
    <property type="entry name" value="SERINE PROTEASE 38"/>
    <property type="match status" value="1"/>
</dbReference>
<dbReference type="GeneTree" id="ENSGT00940000159163"/>
<dbReference type="InterPro" id="IPR043504">
    <property type="entry name" value="Peptidase_S1_PA_chymotrypsin"/>
</dbReference>
<dbReference type="GO" id="GO:0004252">
    <property type="term" value="F:serine-type endopeptidase activity"/>
    <property type="evidence" value="ECO:0007669"/>
    <property type="project" value="InterPro"/>
</dbReference>
<dbReference type="InterPro" id="IPR001314">
    <property type="entry name" value="Peptidase_S1A"/>
</dbReference>
<dbReference type="PRINTS" id="PR00722">
    <property type="entry name" value="CHYMOTRYPSIN"/>
</dbReference>
<dbReference type="OMA" id="ISCRMVK"/>
<keyword evidence="1" id="KW-1015">Disulfide bond</keyword>
<dbReference type="PROSITE" id="PS50240">
    <property type="entry name" value="TRYPSIN_DOM"/>
    <property type="match status" value="1"/>
</dbReference>
<dbReference type="Proteomes" id="UP000314986">
    <property type="component" value="Unassembled WGS sequence"/>
</dbReference>
<dbReference type="InterPro" id="IPR001254">
    <property type="entry name" value="Trypsin_dom"/>
</dbReference>
<dbReference type="InterPro" id="IPR009003">
    <property type="entry name" value="Peptidase_S1_PA"/>
</dbReference>
<evidence type="ECO:0000313" key="3">
    <source>
        <dbReference type="Ensembl" id="ENSCMIP00000040673.1"/>
    </source>
</evidence>
<reference evidence="4" key="2">
    <citation type="journal article" date="2007" name="PLoS Biol.">
        <title>Survey sequencing and comparative analysis of the elephant shark (Callorhinchus milii) genome.</title>
        <authorList>
            <person name="Venkatesh B."/>
            <person name="Kirkness E.F."/>
            <person name="Loh Y.H."/>
            <person name="Halpern A.L."/>
            <person name="Lee A.P."/>
            <person name="Johnson J."/>
            <person name="Dandona N."/>
            <person name="Viswanathan L.D."/>
            <person name="Tay A."/>
            <person name="Venter J.C."/>
            <person name="Strausberg R.L."/>
            <person name="Brenner S."/>
        </authorList>
    </citation>
    <scope>NUCLEOTIDE SEQUENCE [LARGE SCALE GENOMIC DNA]</scope>
</reference>
<accession>A0A4W3JRE0</accession>
<evidence type="ECO:0000256" key="1">
    <source>
        <dbReference type="ARBA" id="ARBA00023157"/>
    </source>
</evidence>
<dbReference type="AlphaFoldDB" id="A0A4W3JRE0"/>
<dbReference type="STRING" id="7868.ENSCMIP00000040673"/>
<reference evidence="4" key="1">
    <citation type="journal article" date="2006" name="Science">
        <title>Ancient noncoding elements conserved in the human genome.</title>
        <authorList>
            <person name="Venkatesh B."/>
            <person name="Kirkness E.F."/>
            <person name="Loh Y.H."/>
            <person name="Halpern A.L."/>
            <person name="Lee A.P."/>
            <person name="Johnson J."/>
            <person name="Dandona N."/>
            <person name="Viswanathan L.D."/>
            <person name="Tay A."/>
            <person name="Venter J.C."/>
            <person name="Strausberg R.L."/>
            <person name="Brenner S."/>
        </authorList>
    </citation>
    <scope>NUCLEOTIDE SEQUENCE [LARGE SCALE GENOMIC DNA]</scope>
</reference>
<dbReference type="FunFam" id="2.40.10.10:FF:000068">
    <property type="entry name" value="transmembrane protease serine 2"/>
    <property type="match status" value="1"/>
</dbReference>